<name>A0ABW3JQ07_9FLAO</name>
<evidence type="ECO:0000256" key="4">
    <source>
        <dbReference type="ARBA" id="ARBA00024226"/>
    </source>
</evidence>
<evidence type="ECO:0000256" key="6">
    <source>
        <dbReference type="RuleBase" id="RU003345"/>
    </source>
</evidence>
<evidence type="ECO:0000256" key="3">
    <source>
        <dbReference type="ARBA" id="ARBA00023027"/>
    </source>
</evidence>
<gene>
    <name evidence="8" type="ORF">ACFQ1U_03650</name>
</gene>
<dbReference type="PANTHER" id="PTHR43521">
    <property type="entry name" value="ALPHA-AMINOADIPIC SEMIALDEHYDE DEHYDROGENASE"/>
    <property type="match status" value="1"/>
</dbReference>
<comment type="caution">
    <text evidence="8">The sequence shown here is derived from an EMBL/GenBank/DDBJ whole genome shotgun (WGS) entry which is preliminary data.</text>
</comment>
<comment type="similarity">
    <text evidence="6">Belongs to the aldehyde dehydrogenase family.</text>
</comment>
<keyword evidence="9" id="KW-1185">Reference proteome</keyword>
<evidence type="ECO:0000313" key="9">
    <source>
        <dbReference type="Proteomes" id="UP001597062"/>
    </source>
</evidence>
<dbReference type="CDD" id="cd07130">
    <property type="entry name" value="ALDH_F7_AASADH"/>
    <property type="match status" value="1"/>
</dbReference>
<dbReference type="Gene3D" id="3.40.605.10">
    <property type="entry name" value="Aldehyde Dehydrogenase, Chain A, domain 1"/>
    <property type="match status" value="1"/>
</dbReference>
<dbReference type="PROSITE" id="PS00687">
    <property type="entry name" value="ALDEHYDE_DEHYDR_GLU"/>
    <property type="match status" value="1"/>
</dbReference>
<feature type="active site" evidence="5">
    <location>
        <position position="265"/>
    </location>
</feature>
<keyword evidence="3" id="KW-0520">NAD</keyword>
<dbReference type="InterPro" id="IPR016161">
    <property type="entry name" value="Ald_DH/histidinol_DH"/>
</dbReference>
<dbReference type="EC" id="1.2.1.3" evidence="4"/>
<feature type="domain" description="Aldehyde dehydrogenase" evidence="7">
    <location>
        <begin position="32"/>
        <end position="494"/>
    </location>
</feature>
<dbReference type="PANTHER" id="PTHR43521:SF1">
    <property type="entry name" value="ALPHA-AMINOADIPIC SEMIALDEHYDE DEHYDROGENASE"/>
    <property type="match status" value="1"/>
</dbReference>
<evidence type="ECO:0000256" key="2">
    <source>
        <dbReference type="ARBA" id="ARBA00023002"/>
    </source>
</evidence>
<organism evidence="8 9">
    <name type="scientific">Tenacibaculum geojense</name>
    <dbReference type="NCBI Taxonomy" id="915352"/>
    <lineage>
        <taxon>Bacteria</taxon>
        <taxon>Pseudomonadati</taxon>
        <taxon>Bacteroidota</taxon>
        <taxon>Flavobacteriia</taxon>
        <taxon>Flavobacteriales</taxon>
        <taxon>Flavobacteriaceae</taxon>
        <taxon>Tenacibaculum</taxon>
    </lineage>
</organism>
<sequence length="513" mass="55406">MANYGISEALKTLGLQDINKGTSTGNAWFSNGEIIESYSPVDGKLIGKVTASTKEDYEKVMDAATDAFKTWRVMPAPQRGEIVRQFGEKLREKKEALGKLVSYEMGKSYQEGLGEVQEMIDICDFAVGLSRQLHGLTMHSERPGHRMYEQYHPLGVVGIISAFNFPVAVWAWNTALAWICGDVCVWKPSEKTPLCGVACQNIIAEVLEENNLPEGISCLVNGDYQVGEYISKDTRVPLVSATGSTRMGKIVAKEVAGRLGKSLLELGGNNAIIVTPDADIKMTVIGAVFGAVGTAGQRCTSTRRLIIHDSIYDKVKNAVVDAYKQLRIGNPLDENNHVGPLIDTDAVKMYQNALTKVVEEGGNIIVEGGVLQGEGYESGCYVKPAIAEASNEFEIVQHETFAPVLYLLKYSGDVENAIALQNGVAQGLSSAIMTNNLREAERFLSHAGSDCGIANVNIGTSGAEIGGAFGGEKETGGGRESGSDAWKVYMRRQTNTINYTTELPLAQGIKFDL</sequence>
<evidence type="ECO:0000259" key="7">
    <source>
        <dbReference type="Pfam" id="PF00171"/>
    </source>
</evidence>
<dbReference type="Pfam" id="PF00171">
    <property type="entry name" value="Aldedh"/>
    <property type="match status" value="1"/>
</dbReference>
<dbReference type="InterPro" id="IPR016163">
    <property type="entry name" value="Ald_DH_C"/>
</dbReference>
<dbReference type="Proteomes" id="UP001597062">
    <property type="component" value="Unassembled WGS sequence"/>
</dbReference>
<comment type="subunit">
    <text evidence="1">Homotetramer.</text>
</comment>
<dbReference type="InterPro" id="IPR044638">
    <property type="entry name" value="ALDH7A1-like"/>
</dbReference>
<dbReference type="RefSeq" id="WP_386105423.1">
    <property type="nucleotide sequence ID" value="NZ_JBHTJR010000020.1"/>
</dbReference>
<reference evidence="9" key="1">
    <citation type="journal article" date="2019" name="Int. J. Syst. Evol. Microbiol.">
        <title>The Global Catalogue of Microorganisms (GCM) 10K type strain sequencing project: providing services to taxonomists for standard genome sequencing and annotation.</title>
        <authorList>
            <consortium name="The Broad Institute Genomics Platform"/>
            <consortium name="The Broad Institute Genome Sequencing Center for Infectious Disease"/>
            <person name="Wu L."/>
            <person name="Ma J."/>
        </authorList>
    </citation>
    <scope>NUCLEOTIDE SEQUENCE [LARGE SCALE GENOMIC DNA]</scope>
    <source>
        <strain evidence="9">CCUG 60527</strain>
    </source>
</reference>
<dbReference type="Gene3D" id="3.40.309.10">
    <property type="entry name" value="Aldehyde Dehydrogenase, Chain A, domain 2"/>
    <property type="match status" value="1"/>
</dbReference>
<dbReference type="InterPro" id="IPR015590">
    <property type="entry name" value="Aldehyde_DH_dom"/>
</dbReference>
<accession>A0ABW3JQ07</accession>
<dbReference type="EMBL" id="JBHTJR010000020">
    <property type="protein sequence ID" value="MFD0992290.1"/>
    <property type="molecule type" value="Genomic_DNA"/>
</dbReference>
<dbReference type="SUPFAM" id="SSF53720">
    <property type="entry name" value="ALDH-like"/>
    <property type="match status" value="1"/>
</dbReference>
<keyword evidence="2 6" id="KW-0560">Oxidoreductase</keyword>
<dbReference type="InterPro" id="IPR016162">
    <property type="entry name" value="Ald_DH_N"/>
</dbReference>
<evidence type="ECO:0000256" key="1">
    <source>
        <dbReference type="ARBA" id="ARBA00011881"/>
    </source>
</evidence>
<protein>
    <recommendedName>
        <fullName evidence="4">aldehyde dehydrogenase (NAD(+))</fullName>
        <ecNumber evidence="4">1.2.1.3</ecNumber>
    </recommendedName>
</protein>
<evidence type="ECO:0000256" key="5">
    <source>
        <dbReference type="PROSITE-ProRule" id="PRU10007"/>
    </source>
</evidence>
<dbReference type="InterPro" id="IPR029510">
    <property type="entry name" value="Ald_DH_CS_GLU"/>
</dbReference>
<evidence type="ECO:0000313" key="8">
    <source>
        <dbReference type="EMBL" id="MFD0992290.1"/>
    </source>
</evidence>
<proteinExistence type="inferred from homology"/>